<accession>A0AC34G9D0</accession>
<evidence type="ECO:0000313" key="1">
    <source>
        <dbReference type="Proteomes" id="UP000887579"/>
    </source>
</evidence>
<proteinExistence type="predicted"/>
<protein>
    <submittedName>
        <fullName evidence="2">BUB1 N-terminal domain-containing protein</fullName>
    </submittedName>
</protein>
<evidence type="ECO:0000313" key="2">
    <source>
        <dbReference type="WBParaSite" id="ES5_v2.g25969.t1"/>
    </source>
</evidence>
<dbReference type="Proteomes" id="UP000887579">
    <property type="component" value="Unplaced"/>
</dbReference>
<organism evidence="1 2">
    <name type="scientific">Panagrolaimus sp. ES5</name>
    <dbReference type="NCBI Taxonomy" id="591445"/>
    <lineage>
        <taxon>Eukaryota</taxon>
        <taxon>Metazoa</taxon>
        <taxon>Ecdysozoa</taxon>
        <taxon>Nematoda</taxon>
        <taxon>Chromadorea</taxon>
        <taxon>Rhabditida</taxon>
        <taxon>Tylenchina</taxon>
        <taxon>Panagrolaimomorpha</taxon>
        <taxon>Panagrolaimoidea</taxon>
        <taxon>Panagrolaimidae</taxon>
        <taxon>Panagrolaimus</taxon>
    </lineage>
</organism>
<reference evidence="2" key="1">
    <citation type="submission" date="2022-11" db="UniProtKB">
        <authorList>
            <consortium name="WormBaseParasite"/>
        </authorList>
    </citation>
    <scope>IDENTIFICATION</scope>
</reference>
<name>A0AC34G9D0_9BILA</name>
<dbReference type="WBParaSite" id="ES5_v2.g25969.t1">
    <property type="protein sequence ID" value="ES5_v2.g25969.t1"/>
    <property type="gene ID" value="ES5_v2.g25969"/>
</dbReference>
<sequence>MAQFDIFNLTKHVEDDEMRFTLLMEFMNNLYSNIKEDLKNKVTKNLVAQILEVYSHEDSRFRTDPRLLQAWDLLGRTSIFLKYDAVMQKLDGLGYFKTSPEFYRLWAAYLAEKKDRTNFEKLHVRVALQFPQNKSLLDVFSGYAKQFGPKMVNQDEHITENVFDKLGSTPIYHSERTNSCQSESDKSISSRIESQKSTSSRNESHGSLRNSETSSSSVNVVSDNPFGDVGGFSRHQMASKNVFDSAKVFDDPSISGLHKQQSESRASSTPTGGRNARNSVPTFEVSPTATFPLANKENEPFTFAPAVSVSDEIKTPPPKRSTVPLLSEAINRMSIAPVDEDDDLDATTHDLSAIPEVEIKSGVNPWSENE</sequence>